<comment type="caution">
    <text evidence="1">The sequence shown here is derived from an EMBL/GenBank/DDBJ whole genome shotgun (WGS) entry which is preliminary data.</text>
</comment>
<proteinExistence type="predicted"/>
<organism evidence="1 2">
    <name type="scientific">Novosphingobium malaysiense</name>
    <dbReference type="NCBI Taxonomy" id="1348853"/>
    <lineage>
        <taxon>Bacteria</taxon>
        <taxon>Pseudomonadati</taxon>
        <taxon>Pseudomonadota</taxon>
        <taxon>Alphaproteobacteria</taxon>
        <taxon>Sphingomonadales</taxon>
        <taxon>Sphingomonadaceae</taxon>
        <taxon>Novosphingobium</taxon>
    </lineage>
</organism>
<dbReference type="InterPro" id="IPR036390">
    <property type="entry name" value="WH_DNA-bd_sf"/>
</dbReference>
<dbReference type="STRING" id="1348853.LK12_06825"/>
<dbReference type="InterPro" id="IPR036388">
    <property type="entry name" value="WH-like_DNA-bd_sf"/>
</dbReference>
<dbReference type="RefSeq" id="WP_039280959.1">
    <property type="nucleotide sequence ID" value="NZ_JTDI01000002.1"/>
</dbReference>
<protein>
    <recommendedName>
        <fullName evidence="3">MarR family transcriptional regulator</fullName>
    </recommendedName>
</protein>
<evidence type="ECO:0008006" key="3">
    <source>
        <dbReference type="Google" id="ProtNLM"/>
    </source>
</evidence>
<sequence length="335" mass="36164">MHDTDFHQPDFAYASATCGKPSENGPPIALSIFADRAHLRETLRDDAQAAGLVVSAAGALCDLLEGNARPLGDVVLIDCPLVDAEALAALARLDMRAARCGARLIVSTTVDALDAVFSCMDQSAPVLLVDPSRAERVIALGQVLAGHPLGRLRELSDEDRLMLLRLSEQVGKIAGHIERFAPGGPDSNASAASAFRFADGRCGQVAGRHPEATRSSARAQLPDARLVRKIIRQRQQRARFLDGDLFADPAWDMLLDLVAARVEHKRVSVTSLCIASGVPPTTALRWIGQMVEAGLFVRVCDDTDRRRAFIELTETAVDAMARYFEDLVLAEPLPV</sequence>
<accession>A0A0B1ZSK7</accession>
<reference evidence="1 2" key="1">
    <citation type="submission" date="2014-10" db="EMBL/GenBank/DDBJ databases">
        <title>Genome sequence of Novosphingobium malaysiense MUSC 273(T).</title>
        <authorList>
            <person name="Lee L.-H."/>
        </authorList>
    </citation>
    <scope>NUCLEOTIDE SEQUENCE [LARGE SCALE GENOMIC DNA]</scope>
    <source>
        <strain evidence="1 2">MUSC 273</strain>
    </source>
</reference>
<evidence type="ECO:0000313" key="1">
    <source>
        <dbReference type="EMBL" id="KHK92499.1"/>
    </source>
</evidence>
<evidence type="ECO:0000313" key="2">
    <source>
        <dbReference type="Proteomes" id="UP000031057"/>
    </source>
</evidence>
<name>A0A0B1ZSK7_9SPHN</name>
<dbReference type="SUPFAM" id="SSF46785">
    <property type="entry name" value="Winged helix' DNA-binding domain"/>
    <property type="match status" value="1"/>
</dbReference>
<keyword evidence="2" id="KW-1185">Reference proteome</keyword>
<dbReference type="EMBL" id="JTDI01000002">
    <property type="protein sequence ID" value="KHK92499.1"/>
    <property type="molecule type" value="Genomic_DNA"/>
</dbReference>
<dbReference type="OrthoDB" id="7594920at2"/>
<gene>
    <name evidence="1" type="ORF">LK12_06825</name>
</gene>
<dbReference type="AlphaFoldDB" id="A0A0B1ZSK7"/>
<dbReference type="Gene3D" id="1.10.10.10">
    <property type="entry name" value="Winged helix-like DNA-binding domain superfamily/Winged helix DNA-binding domain"/>
    <property type="match status" value="1"/>
</dbReference>
<dbReference type="Proteomes" id="UP000031057">
    <property type="component" value="Unassembled WGS sequence"/>
</dbReference>